<sequence length="151" mass="16993">MDATVAVAALGFLSTLLAAYLTARWQTRGLVETELVTAKVAAYGDCAEALYELERVSFDRALHKPTGTPEDDAARAQVVYEHNSKARAAIGRLAILSDRADLWQRLTDVRREIRTMHDRPEELRGEHDRLMAVLDGILSDVRDRFDDFHGR</sequence>
<organism evidence="1 2">
    <name type="scientific">Nocardioides anomalus</name>
    <dbReference type="NCBI Taxonomy" id="2712223"/>
    <lineage>
        <taxon>Bacteria</taxon>
        <taxon>Bacillati</taxon>
        <taxon>Actinomycetota</taxon>
        <taxon>Actinomycetes</taxon>
        <taxon>Propionibacteriales</taxon>
        <taxon>Nocardioidaceae</taxon>
        <taxon>Nocardioides</taxon>
    </lineage>
</organism>
<evidence type="ECO:0000313" key="1">
    <source>
        <dbReference type="EMBL" id="QIG43795.1"/>
    </source>
</evidence>
<gene>
    <name evidence="1" type="ORF">G5V58_14370</name>
</gene>
<proteinExistence type="predicted"/>
<dbReference type="KEGG" id="nano:G5V58_14370"/>
<evidence type="ECO:0000313" key="2">
    <source>
        <dbReference type="Proteomes" id="UP000502996"/>
    </source>
</evidence>
<dbReference type="Proteomes" id="UP000502996">
    <property type="component" value="Chromosome"/>
</dbReference>
<dbReference type="RefSeq" id="WP_165234004.1">
    <property type="nucleotide sequence ID" value="NZ_CP049257.1"/>
</dbReference>
<dbReference type="EMBL" id="CP049257">
    <property type="protein sequence ID" value="QIG43795.1"/>
    <property type="molecule type" value="Genomic_DNA"/>
</dbReference>
<accession>A0A6G6WFC0</accession>
<keyword evidence="2" id="KW-1185">Reference proteome</keyword>
<name>A0A6G6WFC0_9ACTN</name>
<protein>
    <submittedName>
        <fullName evidence="1">Uncharacterized protein</fullName>
    </submittedName>
</protein>
<reference evidence="1 2" key="1">
    <citation type="submission" date="2020-02" db="EMBL/GenBank/DDBJ databases">
        <title>Full genome sequence of Nocardioides sp. R-3366.</title>
        <authorList>
            <person name="Im W.-T."/>
        </authorList>
    </citation>
    <scope>NUCLEOTIDE SEQUENCE [LARGE SCALE GENOMIC DNA]</scope>
    <source>
        <strain evidence="1 2">R-3366</strain>
    </source>
</reference>
<dbReference type="AlphaFoldDB" id="A0A6G6WFC0"/>